<proteinExistence type="predicted"/>
<dbReference type="EMBL" id="JAWNGG020000119">
    <property type="protein sequence ID" value="KAK9300927.1"/>
    <property type="molecule type" value="Genomic_DNA"/>
</dbReference>
<comment type="caution">
    <text evidence="1">The sequence shown here is derived from an EMBL/GenBank/DDBJ whole genome shotgun (WGS) entry which is preliminary data.</text>
</comment>
<sequence length="106" mass="11881">MKFKIITWKANVLPYLEQNLHFSLALINITPVASTLPKGIAINSQDNDSSYKRRIVSLRTSATQSRATTAVRKISSMGPEIKLEIERKDTREDLGLASNYNGFIGR</sequence>
<evidence type="ECO:0000313" key="1">
    <source>
        <dbReference type="EMBL" id="KAK9300927.1"/>
    </source>
</evidence>
<reference evidence="1 2" key="1">
    <citation type="submission" date="2024-05" db="EMBL/GenBank/DDBJ databases">
        <title>The nuclear and mitochondrial genome assemblies of Tetragonisca angustula (Apidae: Meliponini), a tiny yet remarkable pollinator in the Neotropics.</title>
        <authorList>
            <person name="Ferrari R."/>
            <person name="Ricardo P.C."/>
            <person name="Dias F.C."/>
            <person name="Araujo N.S."/>
            <person name="Soares D.O."/>
            <person name="Zhou Q.-S."/>
            <person name="Zhu C.-D."/>
            <person name="Coutinho L."/>
            <person name="Airas M.C."/>
            <person name="Batista T.M."/>
        </authorList>
    </citation>
    <scope>NUCLEOTIDE SEQUENCE [LARGE SCALE GENOMIC DNA]</scope>
    <source>
        <strain evidence="1">ASF017062</strain>
        <tissue evidence="1">Abdomen</tissue>
    </source>
</reference>
<dbReference type="Proteomes" id="UP001432146">
    <property type="component" value="Unassembled WGS sequence"/>
</dbReference>
<gene>
    <name evidence="1" type="ORF">QLX08_006524</name>
</gene>
<dbReference type="AlphaFoldDB" id="A0AAW0ZVF6"/>
<accession>A0AAW0ZVF6</accession>
<protein>
    <submittedName>
        <fullName evidence="1">Uncharacterized protein</fullName>
    </submittedName>
</protein>
<keyword evidence="2" id="KW-1185">Reference proteome</keyword>
<evidence type="ECO:0000313" key="2">
    <source>
        <dbReference type="Proteomes" id="UP001432146"/>
    </source>
</evidence>
<name>A0AAW0ZVF6_9HYME</name>
<organism evidence="1 2">
    <name type="scientific">Tetragonisca angustula</name>
    <dbReference type="NCBI Taxonomy" id="166442"/>
    <lineage>
        <taxon>Eukaryota</taxon>
        <taxon>Metazoa</taxon>
        <taxon>Ecdysozoa</taxon>
        <taxon>Arthropoda</taxon>
        <taxon>Hexapoda</taxon>
        <taxon>Insecta</taxon>
        <taxon>Pterygota</taxon>
        <taxon>Neoptera</taxon>
        <taxon>Endopterygota</taxon>
        <taxon>Hymenoptera</taxon>
        <taxon>Apocrita</taxon>
        <taxon>Aculeata</taxon>
        <taxon>Apoidea</taxon>
        <taxon>Anthophila</taxon>
        <taxon>Apidae</taxon>
        <taxon>Tetragonisca</taxon>
    </lineage>
</organism>